<dbReference type="AlphaFoldDB" id="A0A7W9PII9"/>
<dbReference type="Gene3D" id="1.10.357.10">
    <property type="entry name" value="Tetracycline Repressor, domain 2"/>
    <property type="match status" value="1"/>
</dbReference>
<keyword evidence="3" id="KW-1185">Reference proteome</keyword>
<dbReference type="GO" id="GO:0003677">
    <property type="term" value="F:DNA binding"/>
    <property type="evidence" value="ECO:0007669"/>
    <property type="project" value="UniProtKB-KW"/>
</dbReference>
<feature type="domain" description="Tetracyclin repressor-like C-terminal group 31" evidence="1">
    <location>
        <begin position="54"/>
        <end position="156"/>
    </location>
</feature>
<evidence type="ECO:0000313" key="2">
    <source>
        <dbReference type="EMBL" id="MBB5916796.1"/>
    </source>
</evidence>
<gene>
    <name evidence="2" type="ORF">BJY24_005708</name>
</gene>
<name>A0A7W9PII9_9NOCA</name>
<comment type="caution">
    <text evidence="2">The sequence shown here is derived from an EMBL/GenBank/DDBJ whole genome shotgun (WGS) entry which is preliminary data.</text>
</comment>
<accession>A0A7W9PII9</accession>
<keyword evidence="2" id="KW-0238">DNA-binding</keyword>
<dbReference type="InterPro" id="IPR036271">
    <property type="entry name" value="Tet_transcr_reg_TetR-rel_C_sf"/>
</dbReference>
<protein>
    <submittedName>
        <fullName evidence="2">DNA-binding transcriptional regulator YbjK</fullName>
    </submittedName>
</protein>
<evidence type="ECO:0000313" key="3">
    <source>
        <dbReference type="Proteomes" id="UP000540412"/>
    </source>
</evidence>
<dbReference type="Pfam" id="PF17940">
    <property type="entry name" value="TetR_C_31"/>
    <property type="match status" value="1"/>
</dbReference>
<dbReference type="InterPro" id="IPR041583">
    <property type="entry name" value="TetR_C_31"/>
</dbReference>
<sequence length="163" mass="18044">MSLSSTTYHFASRDDIVAAALRWLAEQERAKAHAAVEALPARVRQSGLTHDDLLNLITEELVPEDRTALRAQYELQLYAADHPHLQAEVQTWIDAIEAMFGEVLERLEVPRPAETARLLVAVIDGLRLTALTTPATEAGAVRNRAALSWLLENLLPRPPHDSA</sequence>
<organism evidence="2 3">
    <name type="scientific">Nocardia transvalensis</name>
    <dbReference type="NCBI Taxonomy" id="37333"/>
    <lineage>
        <taxon>Bacteria</taxon>
        <taxon>Bacillati</taxon>
        <taxon>Actinomycetota</taxon>
        <taxon>Actinomycetes</taxon>
        <taxon>Mycobacteriales</taxon>
        <taxon>Nocardiaceae</taxon>
        <taxon>Nocardia</taxon>
    </lineage>
</organism>
<dbReference type="Proteomes" id="UP000540412">
    <property type="component" value="Unassembled WGS sequence"/>
</dbReference>
<dbReference type="EMBL" id="JACHIT010000002">
    <property type="protein sequence ID" value="MBB5916796.1"/>
    <property type="molecule type" value="Genomic_DNA"/>
</dbReference>
<evidence type="ECO:0000259" key="1">
    <source>
        <dbReference type="Pfam" id="PF17940"/>
    </source>
</evidence>
<reference evidence="2 3" key="1">
    <citation type="submission" date="2020-08" db="EMBL/GenBank/DDBJ databases">
        <title>Sequencing the genomes of 1000 actinobacteria strains.</title>
        <authorList>
            <person name="Klenk H.-P."/>
        </authorList>
    </citation>
    <scope>NUCLEOTIDE SEQUENCE [LARGE SCALE GENOMIC DNA]</scope>
    <source>
        <strain evidence="2 3">DSM 43582</strain>
    </source>
</reference>
<proteinExistence type="predicted"/>
<dbReference type="SUPFAM" id="SSF48498">
    <property type="entry name" value="Tetracyclin repressor-like, C-terminal domain"/>
    <property type="match status" value="1"/>
</dbReference>